<reference evidence="18" key="1">
    <citation type="submission" date="2018-06" db="EMBL/GenBank/DDBJ databases">
        <authorList>
            <person name="Zhirakovskaya E."/>
        </authorList>
    </citation>
    <scope>NUCLEOTIDE SEQUENCE</scope>
</reference>
<dbReference type="EC" id="6.3.4.13" evidence="4"/>
<dbReference type="InterPro" id="IPR016185">
    <property type="entry name" value="PreATP-grasp_dom_sf"/>
</dbReference>
<dbReference type="GO" id="GO:0046872">
    <property type="term" value="F:metal ion binding"/>
    <property type="evidence" value="ECO:0007669"/>
    <property type="project" value="UniProtKB-KW"/>
</dbReference>
<dbReference type="InterPro" id="IPR020562">
    <property type="entry name" value="PRibGlycinamide_synth_N"/>
</dbReference>
<dbReference type="SUPFAM" id="SSF52440">
    <property type="entry name" value="PreATP-grasp domain"/>
    <property type="match status" value="1"/>
</dbReference>
<dbReference type="InterPro" id="IPR011054">
    <property type="entry name" value="Rudment_hybrid_motif"/>
</dbReference>
<protein>
    <recommendedName>
        <fullName evidence="5">Phosphoribosylamine--glycine ligase</fullName>
        <ecNumber evidence="4">6.3.4.13</ecNumber>
    </recommendedName>
    <alternativeName>
        <fullName evidence="16">GARS</fullName>
    </alternativeName>
    <alternativeName>
        <fullName evidence="14">Glycinamide ribonucleotide synthetase</fullName>
    </alternativeName>
    <alternativeName>
        <fullName evidence="15">Phosphoribosylglycinamide synthetase</fullName>
    </alternativeName>
</protein>
<comment type="pathway">
    <text evidence="3">Purine metabolism; IMP biosynthesis via de novo pathway; N(1)-(5-phospho-D-ribosyl)glycinamide from 5-phospho-alpha-D-ribose 1-diphosphate: step 2/2.</text>
</comment>
<accession>A0A3B0V721</accession>
<dbReference type="Pfam" id="PF01071">
    <property type="entry name" value="GARS_A"/>
    <property type="match status" value="1"/>
</dbReference>
<comment type="cofactor">
    <cofactor evidence="2">
        <name>Mg(2+)</name>
        <dbReference type="ChEBI" id="CHEBI:18420"/>
    </cofactor>
</comment>
<dbReference type="InterPro" id="IPR037123">
    <property type="entry name" value="PRibGlycinamide_synth_C_sf"/>
</dbReference>
<dbReference type="InterPro" id="IPR020560">
    <property type="entry name" value="PRibGlycinamide_synth_C-dom"/>
</dbReference>
<evidence type="ECO:0000256" key="1">
    <source>
        <dbReference type="ARBA" id="ARBA00001936"/>
    </source>
</evidence>
<evidence type="ECO:0000256" key="16">
    <source>
        <dbReference type="ARBA" id="ARBA00079592"/>
    </source>
</evidence>
<keyword evidence="9" id="KW-0658">Purine biosynthesis</keyword>
<keyword evidence="11" id="KW-0460">Magnesium</keyword>
<dbReference type="GO" id="GO:0006189">
    <property type="term" value="P:'de novo' IMP biosynthetic process"/>
    <property type="evidence" value="ECO:0007669"/>
    <property type="project" value="UniProtKB-UniPathway"/>
</dbReference>
<dbReference type="PANTHER" id="PTHR43472">
    <property type="entry name" value="PHOSPHORIBOSYLAMINE--GLYCINE LIGASE"/>
    <property type="match status" value="1"/>
</dbReference>
<keyword evidence="7" id="KW-0479">Metal-binding</keyword>
<organism evidence="18">
    <name type="scientific">hydrothermal vent metagenome</name>
    <dbReference type="NCBI Taxonomy" id="652676"/>
    <lineage>
        <taxon>unclassified sequences</taxon>
        <taxon>metagenomes</taxon>
        <taxon>ecological metagenomes</taxon>
    </lineage>
</organism>
<dbReference type="PROSITE" id="PS00184">
    <property type="entry name" value="GARS"/>
    <property type="match status" value="1"/>
</dbReference>
<dbReference type="EMBL" id="UOEW01000130">
    <property type="protein sequence ID" value="VAW36113.1"/>
    <property type="molecule type" value="Genomic_DNA"/>
</dbReference>
<dbReference type="PROSITE" id="PS50975">
    <property type="entry name" value="ATP_GRASP"/>
    <property type="match status" value="1"/>
</dbReference>
<dbReference type="AlphaFoldDB" id="A0A3B0V721"/>
<dbReference type="SUPFAM" id="SSF51246">
    <property type="entry name" value="Rudiment single hybrid motif"/>
    <property type="match status" value="1"/>
</dbReference>
<dbReference type="Gene3D" id="3.90.600.10">
    <property type="entry name" value="Phosphoribosylglycinamide synthetase, C-terminal domain"/>
    <property type="match status" value="1"/>
</dbReference>
<dbReference type="GO" id="GO:0005524">
    <property type="term" value="F:ATP binding"/>
    <property type="evidence" value="ECO:0007669"/>
    <property type="project" value="UniProtKB-KW"/>
</dbReference>
<dbReference type="Pfam" id="PF02844">
    <property type="entry name" value="GARS_N"/>
    <property type="match status" value="1"/>
</dbReference>
<evidence type="ECO:0000256" key="4">
    <source>
        <dbReference type="ARBA" id="ARBA00013255"/>
    </source>
</evidence>
<dbReference type="NCBIfam" id="TIGR00877">
    <property type="entry name" value="purD"/>
    <property type="match status" value="1"/>
</dbReference>
<comment type="similarity">
    <text evidence="13">Belongs to the GARS family.</text>
</comment>
<evidence type="ECO:0000256" key="9">
    <source>
        <dbReference type="ARBA" id="ARBA00022755"/>
    </source>
</evidence>
<evidence type="ECO:0000259" key="17">
    <source>
        <dbReference type="PROSITE" id="PS50975"/>
    </source>
</evidence>
<dbReference type="InterPro" id="IPR011761">
    <property type="entry name" value="ATP-grasp"/>
</dbReference>
<evidence type="ECO:0000256" key="5">
    <source>
        <dbReference type="ARBA" id="ARBA00020605"/>
    </source>
</evidence>
<evidence type="ECO:0000256" key="8">
    <source>
        <dbReference type="ARBA" id="ARBA00022741"/>
    </source>
</evidence>
<name>A0A3B0V721_9ZZZZ</name>
<evidence type="ECO:0000256" key="13">
    <source>
        <dbReference type="ARBA" id="ARBA00038345"/>
    </source>
</evidence>
<evidence type="ECO:0000256" key="10">
    <source>
        <dbReference type="ARBA" id="ARBA00022840"/>
    </source>
</evidence>
<dbReference type="FunFam" id="3.30.470.20:FF:000031">
    <property type="entry name" value="Phosphoribosylamine--glycine ligase"/>
    <property type="match status" value="1"/>
</dbReference>
<dbReference type="PANTHER" id="PTHR43472:SF1">
    <property type="entry name" value="PHOSPHORIBOSYLAMINE--GLYCINE LIGASE, CHLOROPLASTIC"/>
    <property type="match status" value="1"/>
</dbReference>
<dbReference type="Gene3D" id="3.40.50.20">
    <property type="match status" value="1"/>
</dbReference>
<evidence type="ECO:0000313" key="18">
    <source>
        <dbReference type="EMBL" id="VAW36113.1"/>
    </source>
</evidence>
<dbReference type="FunFam" id="3.30.1490.20:FF:000006">
    <property type="entry name" value="phosphoribosylamine--glycine ligase, chloroplastic-like"/>
    <property type="match status" value="1"/>
</dbReference>
<dbReference type="InterPro" id="IPR000115">
    <property type="entry name" value="PRibGlycinamide_synth"/>
</dbReference>
<dbReference type="Gene3D" id="3.30.1490.20">
    <property type="entry name" value="ATP-grasp fold, A domain"/>
    <property type="match status" value="1"/>
</dbReference>
<keyword evidence="12" id="KW-0464">Manganese</keyword>
<dbReference type="Pfam" id="PF02843">
    <property type="entry name" value="GARS_C"/>
    <property type="match status" value="1"/>
</dbReference>
<dbReference type="GO" id="GO:0009113">
    <property type="term" value="P:purine nucleobase biosynthetic process"/>
    <property type="evidence" value="ECO:0007669"/>
    <property type="project" value="InterPro"/>
</dbReference>
<dbReference type="FunFam" id="3.90.600.10:FF:000001">
    <property type="entry name" value="Trifunctional purine biosynthetic protein adenosine-3"/>
    <property type="match status" value="1"/>
</dbReference>
<proteinExistence type="inferred from homology"/>
<dbReference type="GO" id="GO:0004637">
    <property type="term" value="F:phosphoribosylamine-glycine ligase activity"/>
    <property type="evidence" value="ECO:0007669"/>
    <property type="project" value="UniProtKB-EC"/>
</dbReference>
<evidence type="ECO:0000256" key="15">
    <source>
        <dbReference type="ARBA" id="ARBA00042864"/>
    </source>
</evidence>
<dbReference type="HAMAP" id="MF_00138">
    <property type="entry name" value="GARS"/>
    <property type="match status" value="1"/>
</dbReference>
<dbReference type="InterPro" id="IPR013815">
    <property type="entry name" value="ATP_grasp_subdomain_1"/>
</dbReference>
<keyword evidence="8" id="KW-0547">Nucleotide-binding</keyword>
<dbReference type="InterPro" id="IPR020561">
    <property type="entry name" value="PRibGlycinamid_synth_ATP-grasp"/>
</dbReference>
<dbReference type="Gene3D" id="3.30.470.20">
    <property type="entry name" value="ATP-grasp fold, B domain"/>
    <property type="match status" value="1"/>
</dbReference>
<evidence type="ECO:0000256" key="2">
    <source>
        <dbReference type="ARBA" id="ARBA00001946"/>
    </source>
</evidence>
<dbReference type="InterPro" id="IPR020559">
    <property type="entry name" value="PRibGlycinamide_synth_CS"/>
</dbReference>
<gene>
    <name evidence="18" type="ORF">MNBD_GAMMA01-217</name>
</gene>
<dbReference type="UniPathway" id="UPA00074">
    <property type="reaction ID" value="UER00125"/>
</dbReference>
<evidence type="ECO:0000256" key="6">
    <source>
        <dbReference type="ARBA" id="ARBA00022598"/>
    </source>
</evidence>
<dbReference type="SUPFAM" id="SSF56059">
    <property type="entry name" value="Glutathione synthetase ATP-binding domain-like"/>
    <property type="match status" value="1"/>
</dbReference>
<evidence type="ECO:0000256" key="7">
    <source>
        <dbReference type="ARBA" id="ARBA00022723"/>
    </source>
</evidence>
<sequence length="433" mass="46839">MNKILVIGCGGREHALAWRLSLSTTTSHVYVAPGNPGTATEKNVSNIDIAVSDYQGLIEFCLSKAIDLVVVGPEQPLCDGIVDKMTQAGINCFGPSAKAAQLEGSKTYSKQFLEKYNIPTAAYASFTTIEPALKYLQQQNSYPIVIKADGLAAGKGVVIAQDFKQAHHAVDAMLAGNVFGKAGCQIVIEEFLQGQEASFIVIADGTNFMPMATSQDHKARDDGDKGPNTGGMGAYTPALVVDDAVYQKTIETIIKPTIKGMLLDDCPFVGFLYAGLMIDDLGNPKVLEFNVRFGDPETQPIMMRLQSNLDELCLAAINKNIAKQNIQWDQRACLGVVLAEKGYPDAYQTGSIITGLDHNTVHSDKKIFQAGTKIEHDNLVTNGGRVLCVCALGSDIQQAKTKAYEYASSISWDTKYNRTDIGDKDLSHKSQIQ</sequence>
<evidence type="ECO:0000256" key="14">
    <source>
        <dbReference type="ARBA" id="ARBA00042242"/>
    </source>
</evidence>
<evidence type="ECO:0000256" key="3">
    <source>
        <dbReference type="ARBA" id="ARBA00005174"/>
    </source>
</evidence>
<keyword evidence="10" id="KW-0067">ATP-binding</keyword>
<dbReference type="SMART" id="SM01209">
    <property type="entry name" value="GARS_A"/>
    <property type="match status" value="1"/>
</dbReference>
<comment type="cofactor">
    <cofactor evidence="1">
        <name>Mn(2+)</name>
        <dbReference type="ChEBI" id="CHEBI:29035"/>
    </cofactor>
</comment>
<evidence type="ECO:0000256" key="11">
    <source>
        <dbReference type="ARBA" id="ARBA00022842"/>
    </source>
</evidence>
<feature type="domain" description="ATP-grasp" evidence="17">
    <location>
        <begin position="110"/>
        <end position="318"/>
    </location>
</feature>
<keyword evidence="6 18" id="KW-0436">Ligase</keyword>
<dbReference type="SMART" id="SM01210">
    <property type="entry name" value="GARS_C"/>
    <property type="match status" value="1"/>
</dbReference>
<evidence type="ECO:0000256" key="12">
    <source>
        <dbReference type="ARBA" id="ARBA00023211"/>
    </source>
</evidence>
<dbReference type="FunFam" id="3.40.50.20:FF:000006">
    <property type="entry name" value="Phosphoribosylamine--glycine ligase, chloroplastic"/>
    <property type="match status" value="1"/>
</dbReference>